<comment type="caution">
    <text evidence="2">The sequence shown here is derived from an EMBL/GenBank/DDBJ whole genome shotgun (WGS) entry which is preliminary data.</text>
</comment>
<evidence type="ECO:0008006" key="4">
    <source>
        <dbReference type="Google" id="ProtNLM"/>
    </source>
</evidence>
<dbReference type="EMBL" id="VITO01000032">
    <property type="protein sequence ID" value="TWB14990.1"/>
    <property type="molecule type" value="Genomic_DNA"/>
</dbReference>
<protein>
    <recommendedName>
        <fullName evidence="4">MotA/TolQ/ExbB proton channel family protein</fullName>
    </recommendedName>
</protein>
<evidence type="ECO:0000313" key="2">
    <source>
        <dbReference type="EMBL" id="TWB14990.1"/>
    </source>
</evidence>
<name>A0A560F040_9PROT</name>
<evidence type="ECO:0000313" key="3">
    <source>
        <dbReference type="Proteomes" id="UP000316545"/>
    </source>
</evidence>
<sequence>MVRKYVWAGISVVLAVLVFRLSQGGDSASFFLTIRELAKPLATVYLALFGQPEFALVLAAGMMVACVALLGGFWAGQVRRTLDTLKTITSSAMLIMGEPNDRRVGSMKRLMESSPLLIDEWRMFESTLLDAGQGAQRRAYSTIRPQEYFSMEAMESRGLDFRFYVALPNYFVGVGLMFTFLGLVAGLYFASKGLQMGDLAQARQALGQLLAASTMKFVSSVVGIGASLVTSMVVRHWQRKVQAALDDLCRAIELCFPLISAHRLMGDWTQDGVAAAVSAPRLPLSPAPQPDIAGQAP</sequence>
<keyword evidence="1" id="KW-0812">Transmembrane</keyword>
<dbReference type="AlphaFoldDB" id="A0A560F040"/>
<proteinExistence type="predicted"/>
<gene>
    <name evidence="2" type="ORF">FBZ88_13224</name>
</gene>
<feature type="transmembrane region" description="Helical" evidence="1">
    <location>
        <begin position="209"/>
        <end position="234"/>
    </location>
</feature>
<feature type="transmembrane region" description="Helical" evidence="1">
    <location>
        <begin position="163"/>
        <end position="189"/>
    </location>
</feature>
<keyword evidence="1" id="KW-1133">Transmembrane helix</keyword>
<dbReference type="Proteomes" id="UP000316545">
    <property type="component" value="Unassembled WGS sequence"/>
</dbReference>
<organism evidence="2 3">
    <name type="scientific">Nitrospirillum amazonense</name>
    <dbReference type="NCBI Taxonomy" id="28077"/>
    <lineage>
        <taxon>Bacteria</taxon>
        <taxon>Pseudomonadati</taxon>
        <taxon>Pseudomonadota</taxon>
        <taxon>Alphaproteobacteria</taxon>
        <taxon>Rhodospirillales</taxon>
        <taxon>Azospirillaceae</taxon>
        <taxon>Nitrospirillum</taxon>
    </lineage>
</organism>
<reference evidence="2 3" key="1">
    <citation type="submission" date="2019-06" db="EMBL/GenBank/DDBJ databases">
        <title>Genomic Encyclopedia of Type Strains, Phase IV (KMG-V): Genome sequencing to study the core and pangenomes of soil and plant-associated prokaryotes.</title>
        <authorList>
            <person name="Whitman W."/>
        </authorList>
    </citation>
    <scope>NUCLEOTIDE SEQUENCE [LARGE SCALE GENOMIC DNA]</scope>
    <source>
        <strain evidence="2 3">BR 11865</strain>
    </source>
</reference>
<accession>A0A560F040</accession>
<keyword evidence="3" id="KW-1185">Reference proteome</keyword>
<evidence type="ECO:0000256" key="1">
    <source>
        <dbReference type="SAM" id="Phobius"/>
    </source>
</evidence>
<keyword evidence="1" id="KW-0472">Membrane</keyword>
<feature type="transmembrane region" description="Helical" evidence="1">
    <location>
        <begin position="54"/>
        <end position="76"/>
    </location>
</feature>